<accession>A0A9P5Q623</accession>
<reference evidence="2" key="1">
    <citation type="submission" date="2020-11" db="EMBL/GenBank/DDBJ databases">
        <authorList>
            <consortium name="DOE Joint Genome Institute"/>
            <person name="Ahrendt S."/>
            <person name="Riley R."/>
            <person name="Andreopoulos W."/>
            <person name="Labutti K."/>
            <person name="Pangilinan J."/>
            <person name="Ruiz-Duenas F.J."/>
            <person name="Barrasa J.M."/>
            <person name="Sanchez-Garcia M."/>
            <person name="Camarero S."/>
            <person name="Miyauchi S."/>
            <person name="Serrano A."/>
            <person name="Linde D."/>
            <person name="Babiker R."/>
            <person name="Drula E."/>
            <person name="Ayuso-Fernandez I."/>
            <person name="Pacheco R."/>
            <person name="Padilla G."/>
            <person name="Ferreira P."/>
            <person name="Barriuso J."/>
            <person name="Kellner H."/>
            <person name="Castanera R."/>
            <person name="Alfaro M."/>
            <person name="Ramirez L."/>
            <person name="Pisabarro A.G."/>
            <person name="Kuo A."/>
            <person name="Tritt A."/>
            <person name="Lipzen A."/>
            <person name="He G."/>
            <person name="Yan M."/>
            <person name="Ng V."/>
            <person name="Cullen D."/>
            <person name="Martin F."/>
            <person name="Rosso M.-N."/>
            <person name="Henrissat B."/>
            <person name="Hibbett D."/>
            <person name="Martinez A.T."/>
            <person name="Grigoriev I.V."/>
        </authorList>
    </citation>
    <scope>NUCLEOTIDE SEQUENCE</scope>
    <source>
        <strain evidence="2">AH 40177</strain>
    </source>
</reference>
<dbReference type="Proteomes" id="UP000772434">
    <property type="component" value="Unassembled WGS sequence"/>
</dbReference>
<gene>
    <name evidence="2" type="ORF">BDP27DRAFT_1442799</name>
</gene>
<feature type="region of interest" description="Disordered" evidence="1">
    <location>
        <begin position="1"/>
        <end position="48"/>
    </location>
</feature>
<evidence type="ECO:0000313" key="3">
    <source>
        <dbReference type="Proteomes" id="UP000772434"/>
    </source>
</evidence>
<dbReference type="AlphaFoldDB" id="A0A9P5Q623"/>
<organism evidence="2 3">
    <name type="scientific">Rhodocollybia butyracea</name>
    <dbReference type="NCBI Taxonomy" id="206335"/>
    <lineage>
        <taxon>Eukaryota</taxon>
        <taxon>Fungi</taxon>
        <taxon>Dikarya</taxon>
        <taxon>Basidiomycota</taxon>
        <taxon>Agaricomycotina</taxon>
        <taxon>Agaricomycetes</taxon>
        <taxon>Agaricomycetidae</taxon>
        <taxon>Agaricales</taxon>
        <taxon>Marasmiineae</taxon>
        <taxon>Omphalotaceae</taxon>
        <taxon>Rhodocollybia</taxon>
    </lineage>
</organism>
<keyword evidence="3" id="KW-1185">Reference proteome</keyword>
<evidence type="ECO:0000313" key="2">
    <source>
        <dbReference type="EMBL" id="KAF9076103.1"/>
    </source>
</evidence>
<name>A0A9P5Q623_9AGAR</name>
<evidence type="ECO:0000256" key="1">
    <source>
        <dbReference type="SAM" id="MobiDB-lite"/>
    </source>
</evidence>
<sequence>MQIDRQTDIVQDQLARSDSPVSSILPDYETSEEAGLRPPHYSRHNRPDNPISYTCSSWEDGFMLLLPPPSVSEGASYKISISLDLNPLLPVSFVTKVEMVLSADDTNGVFVGEFEISLHQTRAVLTMAGDPPARLSNVLFNSSRGHWLWTYGDIKLRWDCRTRLEDGSPMCICYGLDQLSIQLATFVPPAMLAPPPLPSAILTVFPDGHEFFEHILISILVVQRKTTVLL</sequence>
<proteinExistence type="predicted"/>
<dbReference type="OrthoDB" id="3002966at2759"/>
<dbReference type="EMBL" id="JADNRY010000007">
    <property type="protein sequence ID" value="KAF9076103.1"/>
    <property type="molecule type" value="Genomic_DNA"/>
</dbReference>
<protein>
    <submittedName>
        <fullName evidence="2">Uncharacterized protein</fullName>
    </submittedName>
</protein>
<comment type="caution">
    <text evidence="2">The sequence shown here is derived from an EMBL/GenBank/DDBJ whole genome shotgun (WGS) entry which is preliminary data.</text>
</comment>
<feature type="compositionally biased region" description="Polar residues" evidence="1">
    <location>
        <begin position="8"/>
        <end position="22"/>
    </location>
</feature>